<comment type="caution">
    <text evidence="7">The sequence shown here is derived from an EMBL/GenBank/DDBJ whole genome shotgun (WGS) entry which is preliminary data.</text>
</comment>
<name>A0ABT8T5K3_9BACT</name>
<organism evidence="7 8">
    <name type="scientific">Campylobacter magnus</name>
    <dbReference type="NCBI Taxonomy" id="3026462"/>
    <lineage>
        <taxon>Bacteria</taxon>
        <taxon>Pseudomonadati</taxon>
        <taxon>Campylobacterota</taxon>
        <taxon>Epsilonproteobacteria</taxon>
        <taxon>Campylobacterales</taxon>
        <taxon>Campylobacteraceae</taxon>
        <taxon>Campylobacter</taxon>
    </lineage>
</organism>
<feature type="transmembrane region" description="Helical" evidence="6">
    <location>
        <begin position="217"/>
        <end position="237"/>
    </location>
</feature>
<evidence type="ECO:0000256" key="1">
    <source>
        <dbReference type="ARBA" id="ARBA00004651"/>
    </source>
</evidence>
<evidence type="ECO:0000313" key="8">
    <source>
        <dbReference type="Proteomes" id="UP001171111"/>
    </source>
</evidence>
<dbReference type="RefSeq" id="WP_302243400.1">
    <property type="nucleotide sequence ID" value="NZ_JAULJQ010000001.1"/>
</dbReference>
<feature type="transmembrane region" description="Helical" evidence="6">
    <location>
        <begin position="50"/>
        <end position="72"/>
    </location>
</feature>
<comment type="subcellular location">
    <subcellularLocation>
        <location evidence="1">Cell membrane</location>
        <topology evidence="1">Multi-pass membrane protein</topology>
    </subcellularLocation>
</comment>
<protein>
    <submittedName>
        <fullName evidence="7">ArsB/NhaD family transporter</fullName>
    </submittedName>
</protein>
<feature type="transmembrane region" description="Helical" evidence="6">
    <location>
        <begin position="178"/>
        <end position="197"/>
    </location>
</feature>
<keyword evidence="4 6" id="KW-1133">Transmembrane helix</keyword>
<sequence length="419" mass="45457">MLSIAIFLLTIFAVIFRPFNLGIGTCAIIGAVLSLVCGTVSFGDTLEAFSIVWDASLAFLGIIIFSLVLDEIGFFEHAALRAALACGGDLKKLFFALMTLCGVVSALFANDAAVLILAPIILAQTRALNLPPRSALALLLATGFMSDSASLPFVFSNLTNIISAGFFGISFWGYFSSMWAAFLLSFVASILISYIILRKDLSAKLDISVLRSEFKVVANKQLFIFTWIFFALLLVGYGLGDVYALPFCVFALGGAVVFMGICARLGAIRARVIFTRTPWQILWFSLGLYIVVWGLKNAQYSELLSSFLLLAKESGELALVLASGLASSVLSSLMNNLPAMMLMDISLESVGSNKAIYAAIIGCNVGVKFTHFGSLATLLWLYLLKSKNCEISIKTYLIFSFKITLPVLFITLFGVYLWA</sequence>
<dbReference type="EMBL" id="JAULJQ010000001">
    <property type="protein sequence ID" value="MDO2408666.1"/>
    <property type="molecule type" value="Genomic_DNA"/>
</dbReference>
<accession>A0ABT8T5K3</accession>
<keyword evidence="8" id="KW-1185">Reference proteome</keyword>
<keyword evidence="5 6" id="KW-0472">Membrane</keyword>
<gene>
    <name evidence="7" type="ORF">Q2362_00945</name>
</gene>
<evidence type="ECO:0000313" key="7">
    <source>
        <dbReference type="EMBL" id="MDO2408666.1"/>
    </source>
</evidence>
<evidence type="ECO:0000256" key="2">
    <source>
        <dbReference type="ARBA" id="ARBA00022475"/>
    </source>
</evidence>
<feature type="transmembrane region" description="Helical" evidence="6">
    <location>
        <begin position="395"/>
        <end position="418"/>
    </location>
</feature>
<feature type="transmembrane region" description="Helical" evidence="6">
    <location>
        <begin position="93"/>
        <end position="122"/>
    </location>
</feature>
<feature type="transmembrane region" description="Helical" evidence="6">
    <location>
        <begin position="279"/>
        <end position="295"/>
    </location>
</feature>
<evidence type="ECO:0000256" key="5">
    <source>
        <dbReference type="ARBA" id="ARBA00023136"/>
    </source>
</evidence>
<reference evidence="7 8" key="1">
    <citation type="submission" date="2023-06" db="EMBL/GenBank/DDBJ databases">
        <title>Campylobacter magnum sp. nov., isolated from cecal contents of domestic pigs (Sus scrofa domesticus).</title>
        <authorList>
            <person name="Papic B."/>
            <person name="Gruntar I."/>
        </authorList>
    </citation>
    <scope>NUCLEOTIDE SEQUENCE [LARGE SCALE GENOMIC DNA]</scope>
    <source>
        <strain evidence="8">34484-21</strain>
    </source>
</reference>
<dbReference type="PRINTS" id="PR00758">
    <property type="entry name" value="ARSENICPUMP"/>
</dbReference>
<evidence type="ECO:0000256" key="4">
    <source>
        <dbReference type="ARBA" id="ARBA00022989"/>
    </source>
</evidence>
<dbReference type="Proteomes" id="UP001171111">
    <property type="component" value="Unassembled WGS sequence"/>
</dbReference>
<evidence type="ECO:0000256" key="6">
    <source>
        <dbReference type="SAM" id="Phobius"/>
    </source>
</evidence>
<feature type="transmembrane region" description="Helical" evidence="6">
    <location>
        <begin position="355"/>
        <end position="383"/>
    </location>
</feature>
<feature type="transmembrane region" description="Helical" evidence="6">
    <location>
        <begin position="243"/>
        <end position="267"/>
    </location>
</feature>
<dbReference type="Pfam" id="PF02040">
    <property type="entry name" value="ArsB"/>
    <property type="match status" value="1"/>
</dbReference>
<keyword evidence="2" id="KW-1003">Cell membrane</keyword>
<dbReference type="PANTHER" id="PTHR43302:SF5">
    <property type="entry name" value="TRANSPORTER ARSB-RELATED"/>
    <property type="match status" value="1"/>
</dbReference>
<keyword evidence="3 6" id="KW-0812">Transmembrane</keyword>
<evidence type="ECO:0000256" key="3">
    <source>
        <dbReference type="ARBA" id="ARBA00022692"/>
    </source>
</evidence>
<feature type="transmembrane region" description="Helical" evidence="6">
    <location>
        <begin position="315"/>
        <end position="334"/>
    </location>
</feature>
<proteinExistence type="predicted"/>
<dbReference type="PANTHER" id="PTHR43302">
    <property type="entry name" value="TRANSPORTER ARSB-RELATED"/>
    <property type="match status" value="1"/>
</dbReference>
<dbReference type="InterPro" id="IPR000802">
    <property type="entry name" value="Arsenical_pump_ArsB"/>
</dbReference>